<dbReference type="PANTHER" id="PTHR48051">
    <property type="match status" value="1"/>
</dbReference>
<evidence type="ECO:0000313" key="6">
    <source>
        <dbReference type="EMBL" id="ODM97172.1"/>
    </source>
</evidence>
<dbReference type="SUPFAM" id="SSF52058">
    <property type="entry name" value="L domain-like"/>
    <property type="match status" value="1"/>
</dbReference>
<dbReference type="Pfam" id="PF12799">
    <property type="entry name" value="LRR_4"/>
    <property type="match status" value="1"/>
</dbReference>
<dbReference type="Gene3D" id="3.80.10.10">
    <property type="entry name" value="Ribonuclease Inhibitor"/>
    <property type="match status" value="1"/>
</dbReference>
<feature type="domain" description="PIF1/LRR1 pleckstrin homology" evidence="5">
    <location>
        <begin position="1"/>
        <end position="108"/>
    </location>
</feature>
<keyword evidence="3" id="KW-0539">Nucleus</keyword>
<comment type="caution">
    <text evidence="6">The sequence shown here is derived from an EMBL/GenBank/DDBJ whole genome shotgun (WGS) entry which is preliminary data.</text>
</comment>
<reference evidence="6 7" key="1">
    <citation type="journal article" date="2016" name="Genome Biol. Evol.">
        <title>Gene Family Evolution Reflects Adaptation to Soil Environmental Stressors in the Genome of the Collembolan Orchesella cincta.</title>
        <authorList>
            <person name="Faddeeva-Vakhrusheva A."/>
            <person name="Derks M.F."/>
            <person name="Anvar S.Y."/>
            <person name="Agamennone V."/>
            <person name="Suring W."/>
            <person name="Smit S."/>
            <person name="van Straalen N.M."/>
            <person name="Roelofs D."/>
        </authorList>
    </citation>
    <scope>NUCLEOTIDE SEQUENCE [LARGE SCALE GENOMIC DNA]</scope>
    <source>
        <tissue evidence="6">Mixed pool</tissue>
    </source>
</reference>
<evidence type="ECO:0000256" key="3">
    <source>
        <dbReference type="ARBA" id="ARBA00023242"/>
    </source>
</evidence>
<dbReference type="InterPro" id="IPR025875">
    <property type="entry name" value="Leu-rich_rpt_4"/>
</dbReference>
<evidence type="ECO:0000259" key="5">
    <source>
        <dbReference type="Pfam" id="PF25344"/>
    </source>
</evidence>
<dbReference type="SMART" id="SM00365">
    <property type="entry name" value="LRR_SD22"/>
    <property type="match status" value="2"/>
</dbReference>
<dbReference type="GO" id="GO:0005737">
    <property type="term" value="C:cytoplasm"/>
    <property type="evidence" value="ECO:0007669"/>
    <property type="project" value="TreeGrafter"/>
</dbReference>
<name>A0A1D2MW30_ORCCI</name>
<dbReference type="InterPro" id="IPR057437">
    <property type="entry name" value="PIF1/LRR1_PH"/>
</dbReference>
<sequence>MKLVATVDIMNRVAQSTGYGVSSSRVRQPCKAVLQIRNRADGRRFLVISTRKELSGDEYDITSIQKLRTQFVHQGLATLEIRQPPLNVMLRNCDSDQLQEFLDTIRKFGNELVAGTGNMPASAPSCSRLSAPLQDEKKAEAAESSLRKTGGAFKRPRSPELSKTETAKLKKVLTTNLKVVSVKKRENYPKEFPSSLEQVKIVEVGLRKIDTRLFRLKHLTVLDLSGNKLKSIDALANLPSQLQTLVLSRNEIEDLSWNFFSNVAFQRLQRLDLSRNRLAALPESILDLESLINADFSRNYLLCLPYNWISMKNLQTMDVSGNEISFLPATLACLNLTKLDLSQNPELQLPLISNQFGTDFVGYSTIPTLFEKATEAIMTLSRKRKLPLHILPKTTQKFLRGSKYCVGCGRMSWRYKLSKFSVRASDLGVDVIQSHGRQTCIVKQILCFDCESAINTNAIVIPSRCLFVSDMPADPCKCIFDCE</sequence>
<evidence type="ECO:0000313" key="7">
    <source>
        <dbReference type="Proteomes" id="UP000094527"/>
    </source>
</evidence>
<evidence type="ECO:0000256" key="4">
    <source>
        <dbReference type="SAM" id="MobiDB-lite"/>
    </source>
</evidence>
<protein>
    <submittedName>
        <fullName evidence="6">Leucine-rich repeat protein 1</fullName>
    </submittedName>
</protein>
<dbReference type="InterPro" id="IPR050216">
    <property type="entry name" value="LRR_domain-containing"/>
</dbReference>
<dbReference type="AlphaFoldDB" id="A0A1D2MW30"/>
<dbReference type="Proteomes" id="UP000094527">
    <property type="component" value="Unassembled WGS sequence"/>
</dbReference>
<dbReference type="InterPro" id="IPR003591">
    <property type="entry name" value="Leu-rich_rpt_typical-subtyp"/>
</dbReference>
<dbReference type="PANTHER" id="PTHR48051:SF1">
    <property type="entry name" value="RAS SUPPRESSOR PROTEIN 1"/>
    <property type="match status" value="1"/>
</dbReference>
<organism evidence="6 7">
    <name type="scientific">Orchesella cincta</name>
    <name type="common">Springtail</name>
    <name type="synonym">Podura cincta</name>
    <dbReference type="NCBI Taxonomy" id="48709"/>
    <lineage>
        <taxon>Eukaryota</taxon>
        <taxon>Metazoa</taxon>
        <taxon>Ecdysozoa</taxon>
        <taxon>Arthropoda</taxon>
        <taxon>Hexapoda</taxon>
        <taxon>Collembola</taxon>
        <taxon>Entomobryomorpha</taxon>
        <taxon>Entomobryoidea</taxon>
        <taxon>Orchesellidae</taxon>
        <taxon>Orchesellinae</taxon>
        <taxon>Orchesella</taxon>
    </lineage>
</organism>
<accession>A0A1D2MW30</accession>
<dbReference type="PROSITE" id="PS51450">
    <property type="entry name" value="LRR"/>
    <property type="match status" value="1"/>
</dbReference>
<dbReference type="STRING" id="48709.A0A1D2MW30"/>
<dbReference type="Pfam" id="PF00560">
    <property type="entry name" value="LRR_1"/>
    <property type="match status" value="1"/>
</dbReference>
<evidence type="ECO:0000256" key="1">
    <source>
        <dbReference type="ARBA" id="ARBA00022614"/>
    </source>
</evidence>
<dbReference type="InterPro" id="IPR001611">
    <property type="entry name" value="Leu-rich_rpt"/>
</dbReference>
<dbReference type="InterPro" id="IPR032675">
    <property type="entry name" value="LRR_dom_sf"/>
</dbReference>
<keyword evidence="1" id="KW-0433">Leucine-rich repeat</keyword>
<feature type="region of interest" description="Disordered" evidence="4">
    <location>
        <begin position="119"/>
        <end position="161"/>
    </location>
</feature>
<evidence type="ECO:0000256" key="2">
    <source>
        <dbReference type="ARBA" id="ARBA00022737"/>
    </source>
</evidence>
<keyword evidence="2" id="KW-0677">Repeat</keyword>
<dbReference type="PRINTS" id="PR00019">
    <property type="entry name" value="LEURICHRPT"/>
</dbReference>
<dbReference type="EMBL" id="LJIJ01000467">
    <property type="protein sequence ID" value="ODM97172.1"/>
    <property type="molecule type" value="Genomic_DNA"/>
</dbReference>
<gene>
    <name evidence="6" type="ORF">Ocin01_09512</name>
</gene>
<dbReference type="OrthoDB" id="17912at2759"/>
<proteinExistence type="predicted"/>
<dbReference type="Pfam" id="PF25344">
    <property type="entry name" value="PH_LRR1"/>
    <property type="match status" value="1"/>
</dbReference>
<dbReference type="SMART" id="SM00369">
    <property type="entry name" value="LRR_TYP"/>
    <property type="match status" value="4"/>
</dbReference>
<keyword evidence="7" id="KW-1185">Reference proteome</keyword>
<dbReference type="SMART" id="SM00364">
    <property type="entry name" value="LRR_BAC"/>
    <property type="match status" value="4"/>
</dbReference>
<dbReference type="OMA" id="MITIETN"/>